<accession>A0A8T0V9Z2</accession>
<dbReference type="PANTHER" id="PTHR46196">
    <property type="entry name" value="TRANSCRIPTION FACTOR BHLH155-LIKE ISOFORM X1-RELATED"/>
    <property type="match status" value="1"/>
</dbReference>
<evidence type="ECO:0000256" key="3">
    <source>
        <dbReference type="SAM" id="MobiDB-lite"/>
    </source>
</evidence>
<evidence type="ECO:0008006" key="8">
    <source>
        <dbReference type="Google" id="ProtNLM"/>
    </source>
</evidence>
<evidence type="ECO:0000259" key="4">
    <source>
        <dbReference type="Pfam" id="PF14215"/>
    </source>
</evidence>
<dbReference type="InterPro" id="IPR025610">
    <property type="entry name" value="MYC/MYB_N"/>
</dbReference>
<organism evidence="6 7">
    <name type="scientific">Panicum virgatum</name>
    <name type="common">Blackwell switchgrass</name>
    <dbReference type="NCBI Taxonomy" id="38727"/>
    <lineage>
        <taxon>Eukaryota</taxon>
        <taxon>Viridiplantae</taxon>
        <taxon>Streptophyta</taxon>
        <taxon>Embryophyta</taxon>
        <taxon>Tracheophyta</taxon>
        <taxon>Spermatophyta</taxon>
        <taxon>Magnoliopsida</taxon>
        <taxon>Liliopsida</taxon>
        <taxon>Poales</taxon>
        <taxon>Poaceae</taxon>
        <taxon>PACMAD clade</taxon>
        <taxon>Panicoideae</taxon>
        <taxon>Panicodae</taxon>
        <taxon>Paniceae</taxon>
        <taxon>Panicinae</taxon>
        <taxon>Panicum</taxon>
        <taxon>Panicum sect. Hiantes</taxon>
    </lineage>
</organism>
<proteinExistence type="predicted"/>
<feature type="region of interest" description="Disordered" evidence="3">
    <location>
        <begin position="450"/>
        <end position="477"/>
    </location>
</feature>
<dbReference type="AlphaFoldDB" id="A0A8T0V9Z2"/>
<evidence type="ECO:0000259" key="5">
    <source>
        <dbReference type="Pfam" id="PF23176"/>
    </source>
</evidence>
<keyword evidence="2" id="KW-0804">Transcription</keyword>
<keyword evidence="7" id="KW-1185">Reference proteome</keyword>
<name>A0A8T0V9Z2_PANVG</name>
<dbReference type="PANTHER" id="PTHR46196:SF3">
    <property type="entry name" value="TRANSCRIPTION FACTOR LHW-LIKE ISOFORM X1"/>
    <property type="match status" value="1"/>
</dbReference>
<protein>
    <recommendedName>
        <fullName evidence="8">BHLH domain-containing protein</fullName>
    </recommendedName>
</protein>
<evidence type="ECO:0000256" key="1">
    <source>
        <dbReference type="ARBA" id="ARBA00023015"/>
    </source>
</evidence>
<dbReference type="GO" id="GO:0046983">
    <property type="term" value="F:protein dimerization activity"/>
    <property type="evidence" value="ECO:0007669"/>
    <property type="project" value="InterPro"/>
</dbReference>
<dbReference type="Pfam" id="PF23176">
    <property type="entry name" value="bHLH_LHW"/>
    <property type="match status" value="1"/>
</dbReference>
<gene>
    <name evidence="6" type="ORF">PVAP13_2NG006500</name>
</gene>
<evidence type="ECO:0000313" key="6">
    <source>
        <dbReference type="EMBL" id="KAG2631147.1"/>
    </source>
</evidence>
<dbReference type="GO" id="GO:0003700">
    <property type="term" value="F:DNA-binding transcription factor activity"/>
    <property type="evidence" value="ECO:0007669"/>
    <property type="project" value="InterPro"/>
</dbReference>
<dbReference type="EMBL" id="CM029040">
    <property type="protein sequence ID" value="KAG2631147.1"/>
    <property type="molecule type" value="Genomic_DNA"/>
</dbReference>
<sequence length="626" mass="69672">MNTHIIQLLQGLCSDGLWRYAIFWSFKSEMNGWSLTWGDGYVDKMVEYKQVGNLSAVPTVSKNQIVPSSCPIEAALLKMSSHLYPLGEGIIGKVALTGQHCWISSNELCSVSMHNYREDWLLQFAAGIKTVLLVPVVPHGVLQLGSLDMVFESSALVTLIKDLFHELYDAPVSHTSLSAGSADSYTFRPPTATLSIDHPDVNLFEINSAARLLNDHLSLTQPFTTSEFPTVEDSTIGSYRISPTGRPDGLLGGNEIMKYEYSNGFTLTDMAHGYQENTCGDGSTVLNDCVDTCGDGSTVLNDGVVISSPIDSEYHRDLMAMSREEHELFIWHTRLKHTTSPTPFQVNGDNADFCMQLETNNYAEMLLDTIIDQIGHTSNSESSHPTDPPLCQTIIKKDHAPRMDESSVPDIPGGQELSHIPMNEGFISCAMTDASATEINKSTTQECIVRNTHGTNSAEIKKRRSNVESQRPRPRDRQLIQDRMKGLRELIPNASTCSIDALLDKTMAYMLFLQSVSEKAEKIPNTITSANKELHDETKKQLESCPLRVEELDQPGHLLIKMLCEDYEVFLEMAHVLKGLDLRILKGVLEHRSAKLWASFVIEASGGLSQMQILCPLMHLLHRRWS</sequence>
<feature type="domain" description="BHLH" evidence="5">
    <location>
        <begin position="471"/>
        <end position="525"/>
    </location>
</feature>
<dbReference type="Proteomes" id="UP000823388">
    <property type="component" value="Chromosome 2N"/>
</dbReference>
<dbReference type="OrthoDB" id="778365at2759"/>
<dbReference type="Pfam" id="PF14215">
    <property type="entry name" value="bHLH-MYC_N"/>
    <property type="match status" value="1"/>
</dbReference>
<reference evidence="6" key="1">
    <citation type="submission" date="2020-05" db="EMBL/GenBank/DDBJ databases">
        <title>WGS assembly of Panicum virgatum.</title>
        <authorList>
            <person name="Lovell J.T."/>
            <person name="Jenkins J."/>
            <person name="Shu S."/>
            <person name="Juenger T.E."/>
            <person name="Schmutz J."/>
        </authorList>
    </citation>
    <scope>NUCLEOTIDE SEQUENCE</scope>
    <source>
        <strain evidence="6">AP13</strain>
    </source>
</reference>
<keyword evidence="1" id="KW-0805">Transcription regulation</keyword>
<comment type="caution">
    <text evidence="6">The sequence shown here is derived from an EMBL/GenBank/DDBJ whole genome shotgun (WGS) entry which is preliminary data.</text>
</comment>
<evidence type="ECO:0000313" key="7">
    <source>
        <dbReference type="Proteomes" id="UP000823388"/>
    </source>
</evidence>
<evidence type="ECO:0000256" key="2">
    <source>
        <dbReference type="ARBA" id="ARBA00023163"/>
    </source>
</evidence>
<feature type="domain" description="Transcription factor MYC/MYB N-terminal" evidence="4">
    <location>
        <begin position="7"/>
        <end position="164"/>
    </location>
</feature>
<dbReference type="InterPro" id="IPR043561">
    <property type="entry name" value="LHW-like"/>
</dbReference>
<dbReference type="InterPro" id="IPR011598">
    <property type="entry name" value="bHLH_dom"/>
</dbReference>